<name>A0A0R2CL31_9LACO</name>
<dbReference type="PANTHER" id="PTHR43479">
    <property type="entry name" value="ACREF/ENVCD OPERON REPRESSOR-RELATED"/>
    <property type="match status" value="1"/>
</dbReference>
<dbReference type="SUPFAM" id="SSF46689">
    <property type="entry name" value="Homeodomain-like"/>
    <property type="match status" value="1"/>
</dbReference>
<organism evidence="4 5">
    <name type="scientific">Fructilactobacillus florum DSM 22689 = JCM 16035</name>
    <dbReference type="NCBI Taxonomy" id="1423745"/>
    <lineage>
        <taxon>Bacteria</taxon>
        <taxon>Bacillati</taxon>
        <taxon>Bacillota</taxon>
        <taxon>Bacilli</taxon>
        <taxon>Lactobacillales</taxon>
        <taxon>Lactobacillaceae</taxon>
        <taxon>Fructilactobacillus</taxon>
    </lineage>
</organism>
<accession>A0A0R2CL31</accession>
<dbReference type="InterPro" id="IPR039532">
    <property type="entry name" value="TetR_C_Firmicutes"/>
</dbReference>
<dbReference type="STRING" id="1423745.GCA_001311215_00984"/>
<dbReference type="EMBL" id="AYZI01000002">
    <property type="protein sequence ID" value="KRM92312.1"/>
    <property type="molecule type" value="Genomic_DNA"/>
</dbReference>
<dbReference type="InterPro" id="IPR009057">
    <property type="entry name" value="Homeodomain-like_sf"/>
</dbReference>
<dbReference type="Gene3D" id="1.10.357.10">
    <property type="entry name" value="Tetracycline Repressor, domain 2"/>
    <property type="match status" value="1"/>
</dbReference>
<dbReference type="InterPro" id="IPR050624">
    <property type="entry name" value="HTH-type_Tx_Regulator"/>
</dbReference>
<feature type="DNA-binding region" description="H-T-H motif" evidence="2">
    <location>
        <begin position="32"/>
        <end position="51"/>
    </location>
</feature>
<gene>
    <name evidence="4" type="ORF">FC87_GL000444</name>
</gene>
<dbReference type="Pfam" id="PF00440">
    <property type="entry name" value="TetR_N"/>
    <property type="match status" value="1"/>
</dbReference>
<evidence type="ECO:0000313" key="4">
    <source>
        <dbReference type="EMBL" id="KRM92312.1"/>
    </source>
</evidence>
<sequence>MLVGQIRKTNTVAAIKQAFISLLGSKGLQAMNVSDITRQAQVGRGTFYTHFQDKKALLLEVENDLLQQLHSDLDQMMPDAVSWFLNDQQHLQPAPFLLETLKSFYHNHVVVAQLFSEQGDPYFLGKVRRVIFADLLPLFDHPKQVVPVVGISLEYAREAIIDQVLGLIVYWISKPVPEPPEQILQVIVTVLNHAPASLLIWKAQPEENKK</sequence>
<evidence type="ECO:0000259" key="3">
    <source>
        <dbReference type="PROSITE" id="PS50977"/>
    </source>
</evidence>
<reference evidence="4 5" key="1">
    <citation type="journal article" date="2015" name="Genome Announc.">
        <title>Expanding the biotechnology potential of lactobacilli through comparative genomics of 213 strains and associated genera.</title>
        <authorList>
            <person name="Sun Z."/>
            <person name="Harris H.M."/>
            <person name="McCann A."/>
            <person name="Guo C."/>
            <person name="Argimon S."/>
            <person name="Zhang W."/>
            <person name="Yang X."/>
            <person name="Jeffery I.B."/>
            <person name="Cooney J.C."/>
            <person name="Kagawa T.F."/>
            <person name="Liu W."/>
            <person name="Song Y."/>
            <person name="Salvetti E."/>
            <person name="Wrobel A."/>
            <person name="Rasinkangas P."/>
            <person name="Parkhill J."/>
            <person name="Rea M.C."/>
            <person name="O'Sullivan O."/>
            <person name="Ritari J."/>
            <person name="Douillard F.P."/>
            <person name="Paul Ross R."/>
            <person name="Yang R."/>
            <person name="Briner A.E."/>
            <person name="Felis G.E."/>
            <person name="de Vos W.M."/>
            <person name="Barrangou R."/>
            <person name="Klaenhammer T.R."/>
            <person name="Caufield P.W."/>
            <person name="Cui Y."/>
            <person name="Zhang H."/>
            <person name="O'Toole P.W."/>
        </authorList>
    </citation>
    <scope>NUCLEOTIDE SEQUENCE [LARGE SCALE GENOMIC DNA]</scope>
    <source>
        <strain evidence="4 5">DSM 22689</strain>
    </source>
</reference>
<dbReference type="InterPro" id="IPR001647">
    <property type="entry name" value="HTH_TetR"/>
</dbReference>
<comment type="caution">
    <text evidence="4">The sequence shown here is derived from an EMBL/GenBank/DDBJ whole genome shotgun (WGS) entry which is preliminary data.</text>
</comment>
<dbReference type="PANTHER" id="PTHR43479:SF11">
    <property type="entry name" value="ACREF_ENVCD OPERON REPRESSOR-RELATED"/>
    <property type="match status" value="1"/>
</dbReference>
<dbReference type="GO" id="GO:0003677">
    <property type="term" value="F:DNA binding"/>
    <property type="evidence" value="ECO:0007669"/>
    <property type="project" value="UniProtKB-UniRule"/>
</dbReference>
<dbReference type="PATRIC" id="fig|1423745.4.peg.469"/>
<dbReference type="AlphaFoldDB" id="A0A0R2CL31"/>
<dbReference type="PROSITE" id="PS50977">
    <property type="entry name" value="HTH_TETR_2"/>
    <property type="match status" value="1"/>
</dbReference>
<feature type="domain" description="HTH tetR-type" evidence="3">
    <location>
        <begin position="9"/>
        <end position="69"/>
    </location>
</feature>
<proteinExistence type="predicted"/>
<protein>
    <recommendedName>
        <fullName evidence="3">HTH tetR-type domain-containing protein</fullName>
    </recommendedName>
</protein>
<evidence type="ECO:0000256" key="1">
    <source>
        <dbReference type="ARBA" id="ARBA00023125"/>
    </source>
</evidence>
<dbReference type="Pfam" id="PF14278">
    <property type="entry name" value="TetR_C_8"/>
    <property type="match status" value="1"/>
</dbReference>
<evidence type="ECO:0000313" key="5">
    <source>
        <dbReference type="Proteomes" id="UP000051586"/>
    </source>
</evidence>
<dbReference type="PRINTS" id="PR00455">
    <property type="entry name" value="HTHTETR"/>
</dbReference>
<evidence type="ECO:0000256" key="2">
    <source>
        <dbReference type="PROSITE-ProRule" id="PRU00335"/>
    </source>
</evidence>
<keyword evidence="1 2" id="KW-0238">DNA-binding</keyword>
<dbReference type="Proteomes" id="UP000051586">
    <property type="component" value="Unassembled WGS sequence"/>
</dbReference>